<comment type="similarity">
    <text evidence="2">Belongs to the diacylglycerol/lipid kinase family.</text>
</comment>
<dbReference type="Pfam" id="PF00781">
    <property type="entry name" value="DAGK_cat"/>
    <property type="match status" value="1"/>
</dbReference>
<dbReference type="Pfam" id="PF19279">
    <property type="entry name" value="YegS_C"/>
    <property type="match status" value="1"/>
</dbReference>
<proteinExistence type="inferred from homology"/>
<evidence type="ECO:0000313" key="11">
    <source>
        <dbReference type="Proteomes" id="UP000526307"/>
    </source>
</evidence>
<sequence length="310" mass="33437">MKETNVNSERIDRKKLVFILNPRAGTMQANKYMVDILQTFSDAGFITSVLITAKSGDAREFAVRYANDCDVMACAGGDGTFNEMIDGVISSGAKCRIGYIPAGSTNDFGASIGLSKNIIEAANSIANGEAITLDVGSFNGRFFSYVASFGAFTSTAYSVPQNLKNILGHTAYVMQGIKDIVNIKSHHVKVITDEGMAGERVIEENLIFGAVCNSTSVGGMIKLDSFKVDMNDGLMEILLIKSPRNLLDLNSIARSILANDLDTKDIAFYSAKTVRFEMSEAIPWTLDGEYEPGASVINIDTVCDAIDILV</sequence>
<dbReference type="InterPro" id="IPR050187">
    <property type="entry name" value="Lipid_Phosphate_FormReg"/>
</dbReference>
<reference evidence="10 11" key="1">
    <citation type="submission" date="2020-06" db="EMBL/GenBank/DDBJ databases">
        <title>Mogibacterium timidum strain W9173 genomic sequence.</title>
        <authorList>
            <person name="Wade W.G."/>
            <person name="Johnston C.D."/>
            <person name="Chen T."/>
            <person name="Dewhirst F.E."/>
        </authorList>
    </citation>
    <scope>NUCLEOTIDE SEQUENCE [LARGE SCALE GENOMIC DNA]</scope>
    <source>
        <strain evidence="10 11">W9173</strain>
    </source>
</reference>
<dbReference type="SUPFAM" id="SSF111331">
    <property type="entry name" value="NAD kinase/diacylglycerol kinase-like"/>
    <property type="match status" value="1"/>
</dbReference>
<dbReference type="Gene3D" id="2.60.200.40">
    <property type="match status" value="1"/>
</dbReference>
<dbReference type="NCBIfam" id="TIGR00147">
    <property type="entry name" value="YegS/Rv2252/BmrU family lipid kinase"/>
    <property type="match status" value="1"/>
</dbReference>
<keyword evidence="3" id="KW-0808">Transferase</keyword>
<dbReference type="InterPro" id="IPR045540">
    <property type="entry name" value="YegS/DAGK_C"/>
</dbReference>
<gene>
    <name evidence="10" type="ORF">HW270_06400</name>
</gene>
<evidence type="ECO:0000256" key="1">
    <source>
        <dbReference type="ARBA" id="ARBA00001946"/>
    </source>
</evidence>
<evidence type="ECO:0000256" key="8">
    <source>
        <dbReference type="ARBA" id="ARBA00023264"/>
    </source>
</evidence>
<dbReference type="AlphaFoldDB" id="A0A7Y9B186"/>
<accession>A0A7Y9B186</accession>
<dbReference type="PANTHER" id="PTHR12358">
    <property type="entry name" value="SPHINGOSINE KINASE"/>
    <property type="match status" value="1"/>
</dbReference>
<evidence type="ECO:0000256" key="3">
    <source>
        <dbReference type="ARBA" id="ARBA00022679"/>
    </source>
</evidence>
<keyword evidence="7" id="KW-0594">Phospholipid biosynthesis</keyword>
<evidence type="ECO:0000313" key="10">
    <source>
        <dbReference type="EMBL" id="NWO23692.1"/>
    </source>
</evidence>
<evidence type="ECO:0000256" key="2">
    <source>
        <dbReference type="ARBA" id="ARBA00005983"/>
    </source>
</evidence>
<dbReference type="SMART" id="SM00046">
    <property type="entry name" value="DAGKc"/>
    <property type="match status" value="1"/>
</dbReference>
<dbReference type="Gene3D" id="3.40.50.10330">
    <property type="entry name" value="Probable inorganic polyphosphate/atp-NAD kinase, domain 1"/>
    <property type="match status" value="1"/>
</dbReference>
<evidence type="ECO:0000256" key="7">
    <source>
        <dbReference type="ARBA" id="ARBA00023209"/>
    </source>
</evidence>
<comment type="cofactor">
    <cofactor evidence="1">
        <name>Mg(2+)</name>
        <dbReference type="ChEBI" id="CHEBI:18420"/>
    </cofactor>
</comment>
<dbReference type="GO" id="GO:0008654">
    <property type="term" value="P:phospholipid biosynthetic process"/>
    <property type="evidence" value="ECO:0007669"/>
    <property type="project" value="UniProtKB-KW"/>
</dbReference>
<comment type="caution">
    <text evidence="10">The sequence shown here is derived from an EMBL/GenBank/DDBJ whole genome shotgun (WGS) entry which is preliminary data.</text>
</comment>
<dbReference type="EMBL" id="JABXYR010000002">
    <property type="protein sequence ID" value="NWO23692.1"/>
    <property type="molecule type" value="Genomic_DNA"/>
</dbReference>
<evidence type="ECO:0000259" key="9">
    <source>
        <dbReference type="PROSITE" id="PS50146"/>
    </source>
</evidence>
<dbReference type="GO" id="GO:0005524">
    <property type="term" value="F:ATP binding"/>
    <property type="evidence" value="ECO:0007669"/>
    <property type="project" value="UniProtKB-KW"/>
</dbReference>
<keyword evidence="5 10" id="KW-0418">Kinase</keyword>
<keyword evidence="7" id="KW-0444">Lipid biosynthesis</keyword>
<dbReference type="Proteomes" id="UP000526307">
    <property type="component" value="Unassembled WGS sequence"/>
</dbReference>
<dbReference type="GO" id="GO:0016301">
    <property type="term" value="F:kinase activity"/>
    <property type="evidence" value="ECO:0007669"/>
    <property type="project" value="UniProtKB-KW"/>
</dbReference>
<dbReference type="RefSeq" id="WP_009644049.1">
    <property type="nucleotide sequence ID" value="NZ_JABXYR010000002.1"/>
</dbReference>
<organism evidence="10 11">
    <name type="scientific">Mogibacterium timidum</name>
    <dbReference type="NCBI Taxonomy" id="35519"/>
    <lineage>
        <taxon>Bacteria</taxon>
        <taxon>Bacillati</taxon>
        <taxon>Bacillota</taxon>
        <taxon>Clostridia</taxon>
        <taxon>Peptostreptococcales</taxon>
        <taxon>Anaerovoracaceae</taxon>
        <taxon>Mogibacterium</taxon>
    </lineage>
</organism>
<feature type="domain" description="DAGKc" evidence="9">
    <location>
        <begin position="11"/>
        <end position="142"/>
    </location>
</feature>
<evidence type="ECO:0000256" key="6">
    <source>
        <dbReference type="ARBA" id="ARBA00022840"/>
    </source>
</evidence>
<dbReference type="InterPro" id="IPR001206">
    <property type="entry name" value="Diacylglycerol_kinase_cat_dom"/>
</dbReference>
<dbReference type="InterPro" id="IPR017438">
    <property type="entry name" value="ATP-NAD_kinase_N"/>
</dbReference>
<dbReference type="PANTHER" id="PTHR12358:SF54">
    <property type="entry name" value="SPHINGOSINE KINASE RELATED PROTEIN"/>
    <property type="match status" value="1"/>
</dbReference>
<keyword evidence="8" id="KW-1208">Phospholipid metabolism</keyword>
<evidence type="ECO:0000256" key="4">
    <source>
        <dbReference type="ARBA" id="ARBA00022741"/>
    </source>
</evidence>
<keyword evidence="11" id="KW-1185">Reference proteome</keyword>
<dbReference type="InterPro" id="IPR005218">
    <property type="entry name" value="Diacylglycerol/lipid_kinase"/>
</dbReference>
<keyword evidence="6" id="KW-0067">ATP-binding</keyword>
<dbReference type="PROSITE" id="PS50146">
    <property type="entry name" value="DAGK"/>
    <property type="match status" value="1"/>
</dbReference>
<evidence type="ECO:0000256" key="5">
    <source>
        <dbReference type="ARBA" id="ARBA00022777"/>
    </source>
</evidence>
<keyword evidence="4" id="KW-0547">Nucleotide-binding</keyword>
<dbReference type="InterPro" id="IPR016064">
    <property type="entry name" value="NAD/diacylglycerol_kinase_sf"/>
</dbReference>
<name>A0A7Y9B186_9FIRM</name>
<protein>
    <submittedName>
        <fullName evidence="10">YegS/Rv2252/BmrU family lipid kinase</fullName>
    </submittedName>
</protein>
<keyword evidence="7" id="KW-0443">Lipid metabolism</keyword>